<name>W7IUA2_9PSEU</name>
<dbReference type="AlphaFoldDB" id="W7IUA2"/>
<dbReference type="InterPro" id="IPR011006">
    <property type="entry name" value="CheY-like_superfamily"/>
</dbReference>
<dbReference type="Gene3D" id="1.10.10.10">
    <property type="entry name" value="Winged helix-like DNA-binding domain superfamily/Winged helix DNA-binding domain"/>
    <property type="match status" value="1"/>
</dbReference>
<accession>W7IUA2</accession>
<dbReference type="InterPro" id="IPR005561">
    <property type="entry name" value="ANTAR"/>
</dbReference>
<dbReference type="SUPFAM" id="SSF55781">
    <property type="entry name" value="GAF domain-like"/>
    <property type="match status" value="1"/>
</dbReference>
<dbReference type="STRING" id="909613.UO65_4445"/>
<evidence type="ECO:0000256" key="3">
    <source>
        <dbReference type="ARBA" id="ARBA00023015"/>
    </source>
</evidence>
<dbReference type="Pfam" id="PF03861">
    <property type="entry name" value="ANTAR"/>
    <property type="match status" value="1"/>
</dbReference>
<dbReference type="InterPro" id="IPR029016">
    <property type="entry name" value="GAF-like_dom_sf"/>
</dbReference>
<dbReference type="eggNOG" id="COG3707">
    <property type="taxonomic scope" value="Bacteria"/>
</dbReference>
<gene>
    <name evidence="6" type="ORF">UO65_4445</name>
</gene>
<dbReference type="SUPFAM" id="SSF52172">
    <property type="entry name" value="CheY-like"/>
    <property type="match status" value="1"/>
</dbReference>
<dbReference type="InterPro" id="IPR036388">
    <property type="entry name" value="WH-like_DNA-bd_sf"/>
</dbReference>
<evidence type="ECO:0000313" key="6">
    <source>
        <dbReference type="EMBL" id="EWC60337.1"/>
    </source>
</evidence>
<evidence type="ECO:0000256" key="1">
    <source>
        <dbReference type="ARBA" id="ARBA00022679"/>
    </source>
</evidence>
<sequence>MLGMPLTAGMDDAEVSAGMLAVQFAGLTRALVAAGSVAEVLRRVVAAAKEVIPAADVVSVTLRGPDGSFHTPVETDPVAVQLDELQYALGEGPCVDAADPEGPAYTLSDHMADEPRWPRFGRAAAERGYGSMFAVALLTDNRPVSGALNVYSGGRGTLTPTDIDTGLLLATHASLALAHTQAVEFAELRVAQLTRAIETRDVIGQAKGILMQRRGIDADEAYEVLRRTSQQLNVKLFEIAEALAHRGGELQ</sequence>
<keyword evidence="1" id="KW-0808">Transferase</keyword>
<dbReference type="GO" id="GO:0003723">
    <property type="term" value="F:RNA binding"/>
    <property type="evidence" value="ECO:0007669"/>
    <property type="project" value="InterPro"/>
</dbReference>
<dbReference type="SMART" id="SM01012">
    <property type="entry name" value="ANTAR"/>
    <property type="match status" value="1"/>
</dbReference>
<dbReference type="PROSITE" id="PS50921">
    <property type="entry name" value="ANTAR"/>
    <property type="match status" value="1"/>
</dbReference>
<proteinExistence type="predicted"/>
<dbReference type="Proteomes" id="UP000019277">
    <property type="component" value="Unassembled WGS sequence"/>
</dbReference>
<comment type="caution">
    <text evidence="6">The sequence shown here is derived from an EMBL/GenBank/DDBJ whole genome shotgun (WGS) entry which is preliminary data.</text>
</comment>
<evidence type="ECO:0000313" key="7">
    <source>
        <dbReference type="Proteomes" id="UP000019277"/>
    </source>
</evidence>
<evidence type="ECO:0000256" key="2">
    <source>
        <dbReference type="ARBA" id="ARBA00022777"/>
    </source>
</evidence>
<dbReference type="Pfam" id="PF13185">
    <property type="entry name" value="GAF_2"/>
    <property type="match status" value="1"/>
</dbReference>
<dbReference type="Gene3D" id="3.30.450.40">
    <property type="match status" value="1"/>
</dbReference>
<keyword evidence="4" id="KW-0804">Transcription</keyword>
<dbReference type="PATRIC" id="fig|909613.9.peg.4447"/>
<keyword evidence="2" id="KW-0418">Kinase</keyword>
<dbReference type="InterPro" id="IPR012074">
    <property type="entry name" value="GAF_ANTAR"/>
</dbReference>
<evidence type="ECO:0000259" key="5">
    <source>
        <dbReference type="PROSITE" id="PS50921"/>
    </source>
</evidence>
<dbReference type="SMART" id="SM00065">
    <property type="entry name" value="GAF"/>
    <property type="match status" value="1"/>
</dbReference>
<feature type="domain" description="ANTAR" evidence="5">
    <location>
        <begin position="183"/>
        <end position="244"/>
    </location>
</feature>
<keyword evidence="7" id="KW-1185">Reference proteome</keyword>
<dbReference type="GO" id="GO:0016301">
    <property type="term" value="F:kinase activity"/>
    <property type="evidence" value="ECO:0007669"/>
    <property type="project" value="UniProtKB-KW"/>
</dbReference>
<organism evidence="6 7">
    <name type="scientific">Actinokineospora spheciospongiae</name>
    <dbReference type="NCBI Taxonomy" id="909613"/>
    <lineage>
        <taxon>Bacteria</taxon>
        <taxon>Bacillati</taxon>
        <taxon>Actinomycetota</taxon>
        <taxon>Actinomycetes</taxon>
        <taxon>Pseudonocardiales</taxon>
        <taxon>Pseudonocardiaceae</taxon>
        <taxon>Actinokineospora</taxon>
    </lineage>
</organism>
<keyword evidence="3" id="KW-0805">Transcription regulation</keyword>
<reference evidence="6 7" key="1">
    <citation type="journal article" date="2014" name="Genome Announc.">
        <title>Draft Genome Sequence of the Antitrypanosomally Active Sponge-Associated Bacterium Actinokineospora sp. Strain EG49.</title>
        <authorList>
            <person name="Harjes J."/>
            <person name="Ryu T."/>
            <person name="Abdelmohsen U.R."/>
            <person name="Moitinho-Silva L."/>
            <person name="Horn H."/>
            <person name="Ravasi T."/>
            <person name="Hentschel U."/>
        </authorList>
    </citation>
    <scope>NUCLEOTIDE SEQUENCE [LARGE SCALE GENOMIC DNA]</scope>
    <source>
        <strain evidence="6 7">EG49</strain>
    </source>
</reference>
<dbReference type="InterPro" id="IPR003018">
    <property type="entry name" value="GAF"/>
</dbReference>
<dbReference type="PIRSF" id="PIRSF036625">
    <property type="entry name" value="GAF_ANTAR"/>
    <property type="match status" value="1"/>
</dbReference>
<protein>
    <recommendedName>
        <fullName evidence="5">ANTAR domain-containing protein</fullName>
    </recommendedName>
</protein>
<evidence type="ECO:0000256" key="4">
    <source>
        <dbReference type="ARBA" id="ARBA00023163"/>
    </source>
</evidence>
<dbReference type="EMBL" id="AYXG01000165">
    <property type="protein sequence ID" value="EWC60337.1"/>
    <property type="molecule type" value="Genomic_DNA"/>
</dbReference>